<dbReference type="PIRSF" id="PIRSF018297">
    <property type="entry name" value="Doc"/>
    <property type="match status" value="1"/>
</dbReference>
<reference evidence="2" key="1">
    <citation type="submission" date="2020-09" db="EMBL/GenBank/DDBJ databases">
        <title>Iningainema tapete sp. nov. (Scytonemataceae, Cyanobacteria) from greenhouses in central Florida (USA) produces two types of nodularin with biosynthetic potential for microcystin-LR and anabaenopeptins.</title>
        <authorList>
            <person name="Berthold D.E."/>
            <person name="Lefler F.W."/>
            <person name="Huang I.-S."/>
            <person name="Abdulla H."/>
            <person name="Zimba P.V."/>
            <person name="Laughinghouse H.D. IV."/>
        </authorList>
    </citation>
    <scope>NUCLEOTIDE SEQUENCE</scope>
    <source>
        <strain evidence="2">BLCCT55</strain>
    </source>
</reference>
<evidence type="ECO:0000259" key="1">
    <source>
        <dbReference type="PROSITE" id="PS51459"/>
    </source>
</evidence>
<dbReference type="GO" id="GO:0016301">
    <property type="term" value="F:kinase activity"/>
    <property type="evidence" value="ECO:0007669"/>
    <property type="project" value="InterPro"/>
</dbReference>
<feature type="domain" description="Fido" evidence="1">
    <location>
        <begin position="7"/>
        <end position="125"/>
    </location>
</feature>
<dbReference type="NCBIfam" id="TIGR01550">
    <property type="entry name" value="DOC_P1"/>
    <property type="match status" value="1"/>
</dbReference>
<comment type="caution">
    <text evidence="2">The sequence shown here is derived from an EMBL/GenBank/DDBJ whole genome shotgun (WGS) entry which is preliminary data.</text>
</comment>
<dbReference type="Pfam" id="PF02661">
    <property type="entry name" value="Fic"/>
    <property type="match status" value="1"/>
</dbReference>
<dbReference type="PANTHER" id="PTHR39426:SF1">
    <property type="entry name" value="HOMOLOGY TO DEATH-ON-CURING PROTEIN OF PHAGE P1"/>
    <property type="match status" value="1"/>
</dbReference>
<dbReference type="EMBL" id="JACXAE010000013">
    <property type="protein sequence ID" value="MBD2771177.1"/>
    <property type="molecule type" value="Genomic_DNA"/>
</dbReference>
<organism evidence="2 3">
    <name type="scientific">Iningainema tapete BLCC-T55</name>
    <dbReference type="NCBI Taxonomy" id="2748662"/>
    <lineage>
        <taxon>Bacteria</taxon>
        <taxon>Bacillati</taxon>
        <taxon>Cyanobacteriota</taxon>
        <taxon>Cyanophyceae</taxon>
        <taxon>Nostocales</taxon>
        <taxon>Scytonemataceae</taxon>
        <taxon>Iningainema tapete</taxon>
    </lineage>
</organism>
<accession>A0A8J6XEM4</accession>
<protein>
    <submittedName>
        <fullName evidence="2">Type II toxin-antitoxin system death-on-curing family toxin</fullName>
    </submittedName>
</protein>
<dbReference type="PROSITE" id="PS51459">
    <property type="entry name" value="FIDO"/>
    <property type="match status" value="1"/>
</dbReference>
<dbReference type="AlphaFoldDB" id="A0A8J6XEM4"/>
<dbReference type="PANTHER" id="PTHR39426">
    <property type="entry name" value="HOMOLOGY TO DEATH-ON-CURING PROTEIN OF PHAGE P1"/>
    <property type="match status" value="1"/>
</dbReference>
<dbReference type="SUPFAM" id="SSF140931">
    <property type="entry name" value="Fic-like"/>
    <property type="match status" value="1"/>
</dbReference>
<gene>
    <name evidence="2" type="ORF">ICL16_03315</name>
</gene>
<evidence type="ECO:0000313" key="3">
    <source>
        <dbReference type="Proteomes" id="UP000629098"/>
    </source>
</evidence>
<name>A0A8J6XEM4_9CYAN</name>
<keyword evidence="3" id="KW-1185">Reference proteome</keyword>
<dbReference type="RefSeq" id="WP_190825467.1">
    <property type="nucleotide sequence ID" value="NZ_CAWPPI010000013.1"/>
</dbReference>
<dbReference type="InterPro" id="IPR036597">
    <property type="entry name" value="Fido-like_dom_sf"/>
</dbReference>
<sequence>MLNPEFVDIELAIAIHDDLIETHGGSLGVRDERLLESALSQPQATFFGEFLHPTIAEQAAAYLYHVTKNHAFIDGNKRAALGITEAFLRMNGYNLTLSDNELYELVLAVSTGKLEKTDLISVIADHLVVQILGAEAQDC</sequence>
<dbReference type="InterPro" id="IPR053737">
    <property type="entry name" value="Type_II_TA_Toxin"/>
</dbReference>
<evidence type="ECO:0000313" key="2">
    <source>
        <dbReference type="EMBL" id="MBD2771177.1"/>
    </source>
</evidence>
<proteinExistence type="predicted"/>
<dbReference type="InterPro" id="IPR006440">
    <property type="entry name" value="Doc"/>
</dbReference>
<dbReference type="Proteomes" id="UP000629098">
    <property type="component" value="Unassembled WGS sequence"/>
</dbReference>
<dbReference type="InterPro" id="IPR003812">
    <property type="entry name" value="Fido"/>
</dbReference>
<dbReference type="Gene3D" id="1.20.120.1870">
    <property type="entry name" value="Fic/DOC protein, Fido domain"/>
    <property type="match status" value="1"/>
</dbReference>